<dbReference type="SMART" id="SM00460">
    <property type="entry name" value="TGc"/>
    <property type="match status" value="1"/>
</dbReference>
<accession>A0ABT0JXU9</accession>
<dbReference type="EMBL" id="JALKFT010000006">
    <property type="protein sequence ID" value="MCK9875838.1"/>
    <property type="molecule type" value="Genomic_DNA"/>
</dbReference>
<feature type="transmembrane region" description="Helical" evidence="2">
    <location>
        <begin position="217"/>
        <end position="239"/>
    </location>
</feature>
<dbReference type="InterPro" id="IPR038765">
    <property type="entry name" value="Papain-like_cys_pep_sf"/>
</dbReference>
<keyword evidence="2" id="KW-0472">Membrane</keyword>
<dbReference type="InterPro" id="IPR021878">
    <property type="entry name" value="TgpA_N"/>
</dbReference>
<keyword evidence="2" id="KW-0812">Transmembrane</keyword>
<dbReference type="PANTHER" id="PTHR42736">
    <property type="entry name" value="PROTEIN-GLUTAMINE GAMMA-GLUTAMYLTRANSFERASE"/>
    <property type="match status" value="1"/>
</dbReference>
<dbReference type="Pfam" id="PF13559">
    <property type="entry name" value="DUF4129"/>
    <property type="match status" value="1"/>
</dbReference>
<protein>
    <submittedName>
        <fullName evidence="4">Transglutaminase domain-containing protein</fullName>
    </submittedName>
</protein>
<proteinExistence type="predicted"/>
<feature type="domain" description="Transglutaminase-like" evidence="3">
    <location>
        <begin position="486"/>
        <end position="556"/>
    </location>
</feature>
<dbReference type="InterPro" id="IPR002931">
    <property type="entry name" value="Transglutaminase-like"/>
</dbReference>
<dbReference type="PANTHER" id="PTHR42736:SF1">
    <property type="entry name" value="PROTEIN-GLUTAMINE GAMMA-GLUTAMYLTRANSFERASE"/>
    <property type="match status" value="1"/>
</dbReference>
<dbReference type="Pfam" id="PF11992">
    <property type="entry name" value="TgpA_N"/>
    <property type="match status" value="1"/>
</dbReference>
<feature type="region of interest" description="Disordered" evidence="1">
    <location>
        <begin position="555"/>
        <end position="595"/>
    </location>
</feature>
<organism evidence="4 5">
    <name type="scientific">Frankia umida</name>
    <dbReference type="NCBI Taxonomy" id="573489"/>
    <lineage>
        <taxon>Bacteria</taxon>
        <taxon>Bacillati</taxon>
        <taxon>Actinomycetota</taxon>
        <taxon>Actinomycetes</taxon>
        <taxon>Frankiales</taxon>
        <taxon>Frankiaceae</taxon>
        <taxon>Frankia</taxon>
    </lineage>
</organism>
<evidence type="ECO:0000259" key="3">
    <source>
        <dbReference type="SMART" id="SM00460"/>
    </source>
</evidence>
<feature type="transmembrane region" description="Helical" evidence="2">
    <location>
        <begin position="136"/>
        <end position="156"/>
    </location>
</feature>
<dbReference type="SUPFAM" id="SSF54001">
    <property type="entry name" value="Cysteine proteinases"/>
    <property type="match status" value="1"/>
</dbReference>
<gene>
    <name evidence="4" type="ORF">MXD59_08635</name>
</gene>
<dbReference type="RefSeq" id="WP_248824226.1">
    <property type="nucleotide sequence ID" value="NZ_JALKFT010000006.1"/>
</dbReference>
<feature type="compositionally biased region" description="Low complexity" evidence="1">
    <location>
        <begin position="743"/>
        <end position="757"/>
    </location>
</feature>
<dbReference type="InterPro" id="IPR052901">
    <property type="entry name" value="Bact_TGase-like"/>
</dbReference>
<feature type="transmembrane region" description="Helical" evidence="2">
    <location>
        <begin position="110"/>
        <end position="129"/>
    </location>
</feature>
<feature type="transmembrane region" description="Helical" evidence="2">
    <location>
        <begin position="52"/>
        <end position="75"/>
    </location>
</feature>
<evidence type="ECO:0000313" key="4">
    <source>
        <dbReference type="EMBL" id="MCK9875838.1"/>
    </source>
</evidence>
<feature type="transmembrane region" description="Helical" evidence="2">
    <location>
        <begin position="27"/>
        <end position="45"/>
    </location>
</feature>
<dbReference type="Proteomes" id="UP001201873">
    <property type="component" value="Unassembled WGS sequence"/>
</dbReference>
<dbReference type="Gene3D" id="3.10.620.30">
    <property type="match status" value="1"/>
</dbReference>
<dbReference type="Pfam" id="PF01841">
    <property type="entry name" value="Transglut_core"/>
    <property type="match status" value="1"/>
</dbReference>
<keyword evidence="5" id="KW-1185">Reference proteome</keyword>
<feature type="transmembrane region" description="Helical" evidence="2">
    <location>
        <begin position="162"/>
        <end position="180"/>
    </location>
</feature>
<keyword evidence="2" id="KW-1133">Transmembrane helix</keyword>
<dbReference type="InterPro" id="IPR025403">
    <property type="entry name" value="TgpA-like_C"/>
</dbReference>
<reference evidence="4 5" key="1">
    <citation type="submission" date="2022-04" db="EMBL/GenBank/DDBJ databases">
        <title>Genome diversity in the genus Frankia.</title>
        <authorList>
            <person name="Carlos-Shanley C."/>
            <person name="Hahn D."/>
        </authorList>
    </citation>
    <scope>NUCLEOTIDE SEQUENCE [LARGE SCALE GENOMIC DNA]</scope>
    <source>
        <strain evidence="4 5">Ag45/Mut15</strain>
    </source>
</reference>
<name>A0ABT0JXU9_9ACTN</name>
<evidence type="ECO:0000256" key="1">
    <source>
        <dbReference type="SAM" id="MobiDB-lite"/>
    </source>
</evidence>
<feature type="transmembrane region" description="Helical" evidence="2">
    <location>
        <begin position="615"/>
        <end position="637"/>
    </location>
</feature>
<evidence type="ECO:0000256" key="2">
    <source>
        <dbReference type="SAM" id="Phobius"/>
    </source>
</evidence>
<feature type="compositionally biased region" description="Low complexity" evidence="1">
    <location>
        <begin position="764"/>
        <end position="777"/>
    </location>
</feature>
<evidence type="ECO:0000313" key="5">
    <source>
        <dbReference type="Proteomes" id="UP001201873"/>
    </source>
</evidence>
<comment type="caution">
    <text evidence="4">The sequence shown here is derived from an EMBL/GenBank/DDBJ whole genome shotgun (WGS) entry which is preliminary data.</text>
</comment>
<feature type="region of interest" description="Disordered" evidence="1">
    <location>
        <begin position="737"/>
        <end position="785"/>
    </location>
</feature>
<feature type="compositionally biased region" description="Low complexity" evidence="1">
    <location>
        <begin position="580"/>
        <end position="595"/>
    </location>
</feature>
<sequence>MAEAAALLVAALAVAGTFRTLYAGGRAWGPLVGAIVAAAAVTIGMRRLTDRWDALAATSLVGAAGYLIVVVFGWADGRAVGGGRAFVIGLRSGWANLLSVGLPADPDPELLVVPVLALWLATASALALAMRPGTVLAPLAPLGLAFALAVTLLAGGHHPPPVLLALLVAAALGYGILRAARHATAPQRPAPEPPALAGRSAGAGQHAGAAHLPGAGALLLGVPVLVVATLIGTLFAVVVPAGGRFDPRTVHAQPLVDVPQPDPLAQVRAQLTAAPPRAVASVRLASSSSRLPVDRVTTAVLADFDGASWRNHDAFWPVGAALPGDRDEAGTGLGPQVAVHADVTVQQSDSPLLPVVGRPTRLATAPATAAYDPRTGTLLRTSGAAAGPLRYQLTATVPTPSPAQLAAAVPGSGPALARYLAVPPGLPALPVTEVTRATAAARTTYDQLTALADYLRDPQRFPYDLAGRPGHSYGAVTRLLTSTDPRERRSYAEAHAAAFALLARLRGIPSRIAVGYLLGPRAGSGPGTFTLTQAQAHTWPEVFLAGLGWIPFEPTDTSRLSHEEPPDASGAAAGGGSAAGAGSAEPIPATPPTQTAIPRLTLDERHAAANLGLRLLIVVLAVLVMLVVLAPLVIVVAKAERRRRRRGAHPPGRRVAGAWQEARDRLAERGVATEPTRTPGEIAAAAARLGPGVTEPVQALATLVSQALYGRTGGTDADAARAWDLLALLRTRLGAQGRRRQRLAGALDPRPLLPTRAASRRRALTAPAGRPATAPPGAGSGGGDD</sequence>